<sequence length="56" mass="6072">MAKKKRKLELTTTTAVAQKAAATIGATRGGRDHLTRATGAVKVVDTHGQQWNRWSP</sequence>
<protein>
    <submittedName>
        <fullName evidence="2">Uncharacterized protein</fullName>
    </submittedName>
</protein>
<evidence type="ECO:0000313" key="1">
    <source>
        <dbReference type="EMBL" id="CAB4147714.1"/>
    </source>
</evidence>
<gene>
    <name evidence="1" type="ORF">UFOVP429_43</name>
    <name evidence="2" type="ORF">UFOVP696_124</name>
</gene>
<evidence type="ECO:0000313" key="2">
    <source>
        <dbReference type="EMBL" id="CAB4158256.1"/>
    </source>
</evidence>
<accession>A0A6J5NKR7</accession>
<dbReference type="EMBL" id="LR796666">
    <property type="protein sequence ID" value="CAB4158256.1"/>
    <property type="molecule type" value="Genomic_DNA"/>
</dbReference>
<name>A0A6J5NKR7_9CAUD</name>
<dbReference type="EMBL" id="LR796484">
    <property type="protein sequence ID" value="CAB4147714.1"/>
    <property type="molecule type" value="Genomic_DNA"/>
</dbReference>
<reference evidence="2" key="1">
    <citation type="submission" date="2020-04" db="EMBL/GenBank/DDBJ databases">
        <authorList>
            <person name="Chiriac C."/>
            <person name="Salcher M."/>
            <person name="Ghai R."/>
            <person name="Kavagutti S V."/>
        </authorList>
    </citation>
    <scope>NUCLEOTIDE SEQUENCE</scope>
</reference>
<proteinExistence type="predicted"/>
<organism evidence="2">
    <name type="scientific">uncultured Caudovirales phage</name>
    <dbReference type="NCBI Taxonomy" id="2100421"/>
    <lineage>
        <taxon>Viruses</taxon>
        <taxon>Duplodnaviria</taxon>
        <taxon>Heunggongvirae</taxon>
        <taxon>Uroviricota</taxon>
        <taxon>Caudoviricetes</taxon>
        <taxon>Peduoviridae</taxon>
        <taxon>Maltschvirus</taxon>
        <taxon>Maltschvirus maltsch</taxon>
    </lineage>
</organism>